<name>H0I0Y6_9HYPH</name>
<reference evidence="1 2" key="1">
    <citation type="journal article" date="2012" name="J. Bacteriol.">
        <title>Draft Genome Sequence of Mesorhizobium alhagi CCNWXJ12-2T, a Novel Salt-Resistant Species Isolated from the Desert of Northwestern China.</title>
        <authorList>
            <person name="Zhou M."/>
            <person name="Chen W."/>
            <person name="Chen H."/>
            <person name="Wei G."/>
        </authorList>
    </citation>
    <scope>NUCLEOTIDE SEQUENCE [LARGE SCALE GENOMIC DNA]</scope>
    <source>
        <strain evidence="1 2">CCNWXJ12-2</strain>
    </source>
</reference>
<evidence type="ECO:0000313" key="2">
    <source>
        <dbReference type="Proteomes" id="UP000003250"/>
    </source>
</evidence>
<dbReference type="EMBL" id="AHAM01000273">
    <property type="protein sequence ID" value="EHK53348.1"/>
    <property type="molecule type" value="Genomic_DNA"/>
</dbReference>
<proteinExistence type="predicted"/>
<dbReference type="Proteomes" id="UP000003250">
    <property type="component" value="Unassembled WGS sequence"/>
</dbReference>
<accession>H0I0Y6</accession>
<dbReference type="AlphaFoldDB" id="H0I0Y6"/>
<organism evidence="1 2">
    <name type="scientific">Mesorhizobium alhagi CCNWXJ12-2</name>
    <dbReference type="NCBI Taxonomy" id="1107882"/>
    <lineage>
        <taxon>Bacteria</taxon>
        <taxon>Pseudomonadati</taxon>
        <taxon>Pseudomonadota</taxon>
        <taxon>Alphaproteobacteria</taxon>
        <taxon>Hyphomicrobiales</taxon>
        <taxon>Phyllobacteriaceae</taxon>
        <taxon>Allomesorhizobium</taxon>
    </lineage>
</organism>
<protein>
    <submittedName>
        <fullName evidence="1">Uncharacterized protein</fullName>
    </submittedName>
</protein>
<evidence type="ECO:0000313" key="1">
    <source>
        <dbReference type="EMBL" id="EHK53348.1"/>
    </source>
</evidence>
<dbReference type="PATRIC" id="fig|1107882.3.peg.5919"/>
<keyword evidence="2" id="KW-1185">Reference proteome</keyword>
<sequence>MNDDWANEALLEFQIAQLSTIKAECDNEIVAQMGTREFG</sequence>
<gene>
    <name evidence="1" type="ORF">MAXJ12_30617</name>
</gene>